<dbReference type="Proteomes" id="UP000838756">
    <property type="component" value="Unassembled WGS sequence"/>
</dbReference>
<reference evidence="1" key="1">
    <citation type="submission" date="2022-03" db="EMBL/GenBank/DDBJ databases">
        <authorList>
            <person name="Lindestad O."/>
        </authorList>
    </citation>
    <scope>NUCLEOTIDE SEQUENCE</scope>
</reference>
<gene>
    <name evidence="1" type="primary">jg585</name>
    <name evidence="1" type="ORF">PAEG_LOCUS4484</name>
</gene>
<comment type="caution">
    <text evidence="1">The sequence shown here is derived from an EMBL/GenBank/DDBJ whole genome shotgun (WGS) entry which is preliminary data.</text>
</comment>
<proteinExistence type="predicted"/>
<protein>
    <submittedName>
        <fullName evidence="1">Jg585 protein</fullName>
    </submittedName>
</protein>
<organism evidence="1 2">
    <name type="scientific">Pararge aegeria aegeria</name>
    <dbReference type="NCBI Taxonomy" id="348720"/>
    <lineage>
        <taxon>Eukaryota</taxon>
        <taxon>Metazoa</taxon>
        <taxon>Ecdysozoa</taxon>
        <taxon>Arthropoda</taxon>
        <taxon>Hexapoda</taxon>
        <taxon>Insecta</taxon>
        <taxon>Pterygota</taxon>
        <taxon>Neoptera</taxon>
        <taxon>Endopterygota</taxon>
        <taxon>Lepidoptera</taxon>
        <taxon>Glossata</taxon>
        <taxon>Ditrysia</taxon>
        <taxon>Papilionoidea</taxon>
        <taxon>Nymphalidae</taxon>
        <taxon>Satyrinae</taxon>
        <taxon>Satyrini</taxon>
        <taxon>Parargina</taxon>
        <taxon>Pararge</taxon>
    </lineage>
</organism>
<dbReference type="OrthoDB" id="7477382at2759"/>
<sequence>MEVPLTDNNTYNYYKMYSLPILDQLRDETSIIIPEYPFLMVKGSKYLPVASPCLQISADDQYICNENNVVTFSTLTCMEQLMQFQSNLSLCSRRVVQMEEMKVQRLSSDSWIVYSRNNAVMSYKCGDDISKTTILGTYLVRIEPGCEIILW</sequence>
<name>A0A8S4QQR3_9NEOP</name>
<keyword evidence="2" id="KW-1185">Reference proteome</keyword>
<accession>A0A8S4QQR3</accession>
<evidence type="ECO:0000313" key="2">
    <source>
        <dbReference type="Proteomes" id="UP000838756"/>
    </source>
</evidence>
<dbReference type="AlphaFoldDB" id="A0A8S4QQR3"/>
<evidence type="ECO:0000313" key="1">
    <source>
        <dbReference type="EMBL" id="CAH2216438.1"/>
    </source>
</evidence>
<dbReference type="EMBL" id="CAKXAJ010015458">
    <property type="protein sequence ID" value="CAH2216438.1"/>
    <property type="molecule type" value="Genomic_DNA"/>
</dbReference>